<name>X0RL45_9ZZZZ</name>
<gene>
    <name evidence="1" type="ORF">S01H1_07534</name>
</gene>
<dbReference type="AlphaFoldDB" id="X0RL45"/>
<accession>X0RL45</accession>
<dbReference type="EMBL" id="BARS01003877">
    <property type="protein sequence ID" value="GAF69534.1"/>
    <property type="molecule type" value="Genomic_DNA"/>
</dbReference>
<organism evidence="1">
    <name type="scientific">marine sediment metagenome</name>
    <dbReference type="NCBI Taxonomy" id="412755"/>
    <lineage>
        <taxon>unclassified sequences</taxon>
        <taxon>metagenomes</taxon>
        <taxon>ecological metagenomes</taxon>
    </lineage>
</organism>
<proteinExistence type="predicted"/>
<protein>
    <submittedName>
        <fullName evidence="1">Uncharacterized protein</fullName>
    </submittedName>
</protein>
<comment type="caution">
    <text evidence="1">The sequence shown here is derived from an EMBL/GenBank/DDBJ whole genome shotgun (WGS) entry which is preliminary data.</text>
</comment>
<evidence type="ECO:0000313" key="1">
    <source>
        <dbReference type="EMBL" id="GAF69534.1"/>
    </source>
</evidence>
<sequence>MRLNDMASWLSIRDRLRDVIRESLDQYAKLDGDNETVANLEGVWFRNAGDTSYMLPWDDLSARARKKAIRWPWLPNKPKHALTQLAETLLDKKPYCRGVGDFPQD</sequence>
<reference evidence="1" key="1">
    <citation type="journal article" date="2014" name="Front. Microbiol.">
        <title>High frequency of phylogenetically diverse reductive dehalogenase-homologous genes in deep subseafloor sedimentary metagenomes.</title>
        <authorList>
            <person name="Kawai M."/>
            <person name="Futagami T."/>
            <person name="Toyoda A."/>
            <person name="Takaki Y."/>
            <person name="Nishi S."/>
            <person name="Hori S."/>
            <person name="Arai W."/>
            <person name="Tsubouchi T."/>
            <person name="Morono Y."/>
            <person name="Uchiyama I."/>
            <person name="Ito T."/>
            <person name="Fujiyama A."/>
            <person name="Inagaki F."/>
            <person name="Takami H."/>
        </authorList>
    </citation>
    <scope>NUCLEOTIDE SEQUENCE</scope>
    <source>
        <strain evidence="1">Expedition CK06-06</strain>
    </source>
</reference>